<feature type="transmembrane region" description="Helical" evidence="10">
    <location>
        <begin position="280"/>
        <end position="300"/>
    </location>
</feature>
<evidence type="ECO:0000256" key="10">
    <source>
        <dbReference type="SAM" id="Phobius"/>
    </source>
</evidence>
<gene>
    <name evidence="11" type="ORF">AC244_31215</name>
</gene>
<feature type="transmembrane region" description="Helical" evidence="10">
    <location>
        <begin position="243"/>
        <end position="268"/>
    </location>
</feature>
<feature type="transmembrane region" description="Helical" evidence="10">
    <location>
        <begin position="326"/>
        <end position="346"/>
    </location>
</feature>
<dbReference type="GO" id="GO:0015297">
    <property type="term" value="F:antiporter activity"/>
    <property type="evidence" value="ECO:0007669"/>
    <property type="project" value="InterPro"/>
</dbReference>
<dbReference type="Pfam" id="PF01554">
    <property type="entry name" value="MatE"/>
    <property type="match status" value="2"/>
</dbReference>
<evidence type="ECO:0000256" key="5">
    <source>
        <dbReference type="ARBA" id="ARBA00022475"/>
    </source>
</evidence>
<dbReference type="GO" id="GO:0042910">
    <property type="term" value="F:xenobiotic transmembrane transporter activity"/>
    <property type="evidence" value="ECO:0007669"/>
    <property type="project" value="InterPro"/>
</dbReference>
<evidence type="ECO:0000256" key="4">
    <source>
        <dbReference type="ARBA" id="ARBA00022448"/>
    </source>
</evidence>
<feature type="transmembrane region" description="Helical" evidence="10">
    <location>
        <begin position="12"/>
        <end position="29"/>
    </location>
</feature>
<evidence type="ECO:0000313" key="11">
    <source>
        <dbReference type="EMBL" id="KOF13481.1"/>
    </source>
</evidence>
<keyword evidence="8 10" id="KW-0472">Membrane</keyword>
<organism evidence="11 12">
    <name type="scientific">Ensifer adhaerens</name>
    <name type="common">Sinorhizobium morelense</name>
    <dbReference type="NCBI Taxonomy" id="106592"/>
    <lineage>
        <taxon>Bacteria</taxon>
        <taxon>Pseudomonadati</taxon>
        <taxon>Pseudomonadota</taxon>
        <taxon>Alphaproteobacteria</taxon>
        <taxon>Hyphomicrobiales</taxon>
        <taxon>Rhizobiaceae</taxon>
        <taxon>Sinorhizobium/Ensifer group</taxon>
        <taxon>Ensifer</taxon>
    </lineage>
</organism>
<keyword evidence="7 10" id="KW-1133">Transmembrane helix</keyword>
<feature type="transmembrane region" description="Helical" evidence="10">
    <location>
        <begin position="366"/>
        <end position="384"/>
    </location>
</feature>
<dbReference type="OrthoDB" id="7805940at2"/>
<dbReference type="InterPro" id="IPR048279">
    <property type="entry name" value="MdtK-like"/>
</dbReference>
<keyword evidence="9" id="KW-0046">Antibiotic resistance</keyword>
<dbReference type="InterPro" id="IPR051327">
    <property type="entry name" value="MATE_MepA_subfamily"/>
</dbReference>
<evidence type="ECO:0000256" key="3">
    <source>
        <dbReference type="ARBA" id="ARBA00022106"/>
    </source>
</evidence>
<evidence type="ECO:0000313" key="12">
    <source>
        <dbReference type="Proteomes" id="UP000037425"/>
    </source>
</evidence>
<evidence type="ECO:0000256" key="2">
    <source>
        <dbReference type="ARBA" id="ARBA00008417"/>
    </source>
</evidence>
<proteinExistence type="inferred from homology"/>
<dbReference type="EMBL" id="LGAP01000037">
    <property type="protein sequence ID" value="KOF13481.1"/>
    <property type="molecule type" value="Genomic_DNA"/>
</dbReference>
<dbReference type="GO" id="GO:0005886">
    <property type="term" value="C:plasma membrane"/>
    <property type="evidence" value="ECO:0007669"/>
    <property type="project" value="UniProtKB-SubCell"/>
</dbReference>
<dbReference type="AlphaFoldDB" id="A0A0L8BFM3"/>
<comment type="similarity">
    <text evidence="2">Belongs to the multi antimicrobial extrusion (MATE) (TC 2.A.66.1) family. MepA subfamily.</text>
</comment>
<comment type="caution">
    <text evidence="11">The sequence shown here is derived from an EMBL/GenBank/DDBJ whole genome shotgun (WGS) entry which is preliminary data.</text>
</comment>
<reference evidence="12" key="1">
    <citation type="submission" date="2015-07" db="EMBL/GenBank/DDBJ databases">
        <title>Whole genome sequence of an Ensifer adhaerens strain isolated from a cave pool in the Wind Cave National Park.</title>
        <authorList>
            <person name="Eng W.W.H."/>
            <person name="Gan H.M."/>
            <person name="Barton H.A."/>
            <person name="Savka M.A."/>
        </authorList>
    </citation>
    <scope>NUCLEOTIDE SEQUENCE [LARGE SCALE GENOMIC DNA]</scope>
    <source>
        <strain evidence="12">SD006</strain>
    </source>
</reference>
<feature type="transmembrane region" description="Helical" evidence="10">
    <location>
        <begin position="205"/>
        <end position="222"/>
    </location>
</feature>
<keyword evidence="6 10" id="KW-0812">Transmembrane</keyword>
<dbReference type="PANTHER" id="PTHR43823:SF3">
    <property type="entry name" value="MULTIDRUG EXPORT PROTEIN MEPA"/>
    <property type="match status" value="1"/>
</dbReference>
<dbReference type="CDD" id="cd13143">
    <property type="entry name" value="MATE_MepA_like"/>
    <property type="match status" value="1"/>
</dbReference>
<dbReference type="InterPro" id="IPR002528">
    <property type="entry name" value="MATE_fam"/>
</dbReference>
<dbReference type="PATRIC" id="fig|106592.7.peg.5435"/>
<evidence type="ECO:0000256" key="9">
    <source>
        <dbReference type="ARBA" id="ARBA00023251"/>
    </source>
</evidence>
<dbReference type="Proteomes" id="UP000037425">
    <property type="component" value="Unassembled WGS sequence"/>
</dbReference>
<protein>
    <recommendedName>
        <fullName evidence="3">Multidrug export protein MepA</fullName>
    </recommendedName>
</protein>
<feature type="transmembrane region" description="Helical" evidence="10">
    <location>
        <begin position="423"/>
        <end position="444"/>
    </location>
</feature>
<comment type="subcellular location">
    <subcellularLocation>
        <location evidence="1">Cell inner membrane</location>
        <topology evidence="1">Multi-pass membrane protein</topology>
    </subcellularLocation>
</comment>
<feature type="transmembrane region" description="Helical" evidence="10">
    <location>
        <begin position="96"/>
        <end position="118"/>
    </location>
</feature>
<evidence type="ECO:0000256" key="8">
    <source>
        <dbReference type="ARBA" id="ARBA00023136"/>
    </source>
</evidence>
<dbReference type="PANTHER" id="PTHR43823">
    <property type="entry name" value="SPORULATION PROTEIN YKVU"/>
    <property type="match status" value="1"/>
</dbReference>
<dbReference type="RefSeq" id="WP_053252701.1">
    <property type="nucleotide sequence ID" value="NZ_LGAP01000037.1"/>
</dbReference>
<accession>A0A0L8BFM3</accession>
<feature type="transmembrane region" description="Helical" evidence="10">
    <location>
        <begin position="63"/>
        <end position="84"/>
    </location>
</feature>
<feature type="transmembrane region" description="Helical" evidence="10">
    <location>
        <begin position="396"/>
        <end position="417"/>
    </location>
</feature>
<feature type="transmembrane region" description="Helical" evidence="10">
    <location>
        <begin position="138"/>
        <end position="157"/>
    </location>
</feature>
<keyword evidence="5" id="KW-1003">Cell membrane</keyword>
<feature type="transmembrane region" description="Helical" evidence="10">
    <location>
        <begin position="36"/>
        <end position="57"/>
    </location>
</feature>
<evidence type="ECO:0000256" key="6">
    <source>
        <dbReference type="ARBA" id="ARBA00022692"/>
    </source>
</evidence>
<sequence>MSDDTSKQNAFLTAPLGAIFVKTALPIIFVTSMNGLLVVVDAIMLGLYVGANAVGAVTTVFPMFILIVALATLVVSGMASLLARHLGARRFTEARGVFAGAHMLALAIAAALILLFAVFGEQLVLTLANGPGPLARMAHGYIAIIIFCSPVQVLLAVHSDALRCEGRAGLMAGLSLLVSLANLALNYVLIAVLGLGVTGSATGTVLAQALALGLIVLFRLFGRTELRLSALFRHNPLTGWGRMVALGAPQSLGFIGMALVSVTVMAALQKTASGSYDATVAAYGIITRLMTFALLPLLGLSQAMQAIVGNNIGAGLASRANKALRLGVILALIYCLAIEALFAGLARPVGSFFVDSEEVVADVARILPVMVSMYVFSGPLIMLGSYFQAIGDAGRAAILGLSKPYLFTMPLVTLYASRFGEQGIWLATPSAEALLLVVAMLVLWQASRQRAPAGPSG</sequence>
<evidence type="ECO:0000256" key="7">
    <source>
        <dbReference type="ARBA" id="ARBA00022989"/>
    </source>
</evidence>
<dbReference type="GO" id="GO:0046677">
    <property type="term" value="P:response to antibiotic"/>
    <property type="evidence" value="ECO:0007669"/>
    <property type="project" value="UniProtKB-KW"/>
</dbReference>
<evidence type="ECO:0000256" key="1">
    <source>
        <dbReference type="ARBA" id="ARBA00004429"/>
    </source>
</evidence>
<dbReference type="InterPro" id="IPR045070">
    <property type="entry name" value="MATE_MepA-like"/>
</dbReference>
<keyword evidence="4" id="KW-0813">Transport</keyword>
<name>A0A0L8BFM3_ENSAD</name>
<dbReference type="PIRSF" id="PIRSF006603">
    <property type="entry name" value="DinF"/>
    <property type="match status" value="1"/>
</dbReference>
<feature type="transmembrane region" description="Helical" evidence="10">
    <location>
        <begin position="169"/>
        <end position="193"/>
    </location>
</feature>